<evidence type="ECO:0000313" key="1">
    <source>
        <dbReference type="EMBL" id="KAK4028616.1"/>
    </source>
</evidence>
<name>A0ABR0AU06_9CRUS</name>
<protein>
    <recommendedName>
        <fullName evidence="3">Replication protein A 70 kDa DNA-binding subunit</fullName>
    </recommendedName>
</protein>
<dbReference type="Proteomes" id="UP001234178">
    <property type="component" value="Unassembled WGS sequence"/>
</dbReference>
<accession>A0ABR0AU06</accession>
<comment type="caution">
    <text evidence="1">The sequence shown here is derived from an EMBL/GenBank/DDBJ whole genome shotgun (WGS) entry which is preliminary data.</text>
</comment>
<proteinExistence type="predicted"/>
<evidence type="ECO:0008006" key="3">
    <source>
        <dbReference type="Google" id="ProtNLM"/>
    </source>
</evidence>
<dbReference type="Gene3D" id="2.40.50.140">
    <property type="entry name" value="Nucleic acid-binding proteins"/>
    <property type="match status" value="2"/>
</dbReference>
<sequence>MIVRATVMKLRFSSWLSNPMCLPHPQIIQNAERGSAFYLALACQRAGINIPEPIVPRNSIDTTACSSESMKRDENTTENEANLSTLVIFKNFMTEELFGSQFPWRHYVDEPLWARCWSFGCERSKFYDSTFAYCGTYIVVECDMNAICCNVAGSDTYLVMSDANEAVTVGVEVTRDAGNVAGEGLARCAEIPPVKSGQAEVDSDLISSLKVGGINWKIQGRCTRKSKITPYQSGKGKPGTMMTFDFQDGSGQKIKCVVFNDAIEMLDQKVFVGKNYGISKATVQNRFGRPVPGYHNCELLFYKHSQFELLEDEDDFVFPCERYRRLSELDSGDIEIDSSINVLGVVSSVGTMQNMEINNSDGTKRDAAYLEVQLVDSSLKQGQVPVTFWGRTAADVHRHPVGSAKALKGAVVVSREGRLCLKATALTDVELDPQTDAAENLIQWFNGSKKRRMCE</sequence>
<keyword evidence="2" id="KW-1185">Reference proteome</keyword>
<dbReference type="EMBL" id="JAOYFB010000039">
    <property type="protein sequence ID" value="KAK4028616.1"/>
    <property type="molecule type" value="Genomic_DNA"/>
</dbReference>
<gene>
    <name evidence="1" type="ORF">OUZ56_021621</name>
</gene>
<reference evidence="1 2" key="1">
    <citation type="journal article" date="2023" name="Nucleic Acids Res.">
        <title>The hologenome of Daphnia magna reveals possible DNA methylation and microbiome-mediated evolution of the host genome.</title>
        <authorList>
            <person name="Chaturvedi A."/>
            <person name="Li X."/>
            <person name="Dhandapani V."/>
            <person name="Marshall H."/>
            <person name="Kissane S."/>
            <person name="Cuenca-Cambronero M."/>
            <person name="Asole G."/>
            <person name="Calvet F."/>
            <person name="Ruiz-Romero M."/>
            <person name="Marangio P."/>
            <person name="Guigo R."/>
            <person name="Rago D."/>
            <person name="Mirbahai L."/>
            <person name="Eastwood N."/>
            <person name="Colbourne J.K."/>
            <person name="Zhou J."/>
            <person name="Mallon E."/>
            <person name="Orsini L."/>
        </authorList>
    </citation>
    <scope>NUCLEOTIDE SEQUENCE [LARGE SCALE GENOMIC DNA]</scope>
    <source>
        <strain evidence="1">LRV0_1</strain>
    </source>
</reference>
<evidence type="ECO:0000313" key="2">
    <source>
        <dbReference type="Proteomes" id="UP001234178"/>
    </source>
</evidence>
<dbReference type="InterPro" id="IPR012340">
    <property type="entry name" value="NA-bd_OB-fold"/>
</dbReference>
<dbReference type="SUPFAM" id="SSF50249">
    <property type="entry name" value="Nucleic acid-binding proteins"/>
    <property type="match status" value="2"/>
</dbReference>
<organism evidence="1 2">
    <name type="scientific">Daphnia magna</name>
    <dbReference type="NCBI Taxonomy" id="35525"/>
    <lineage>
        <taxon>Eukaryota</taxon>
        <taxon>Metazoa</taxon>
        <taxon>Ecdysozoa</taxon>
        <taxon>Arthropoda</taxon>
        <taxon>Crustacea</taxon>
        <taxon>Branchiopoda</taxon>
        <taxon>Diplostraca</taxon>
        <taxon>Cladocera</taxon>
        <taxon>Anomopoda</taxon>
        <taxon>Daphniidae</taxon>
        <taxon>Daphnia</taxon>
    </lineage>
</organism>